<evidence type="ECO:0000256" key="1">
    <source>
        <dbReference type="SAM" id="MobiDB-lite"/>
    </source>
</evidence>
<accession>A0A8J2K2B7</accession>
<keyword evidence="3" id="KW-1185">Reference proteome</keyword>
<sequence>MALKLEDLLNKKKEPGSSILDLSKIKIKSKEEFEKYYDKIPEFKIRPEKVRYDDYRMRDTDFSFTFNKKEAKNITKHEFTYADPIPASMRSVRLEDLAAVDINWRMLTMARPNNKLEEDIFSRIVELGKLRLNTQKFEAKVLASTANAAPGSQSNATLANMGIIVSKNKRGVTETRCRTCKECGEELCTGVWCKEFPYESYTRMLLDKDELERQELEEGGITSRRASKVKTAANAKGPKAKPPPKSPQKSSKPFKSKLKRKKKKKKGKRGKKSKTSGSDSDD</sequence>
<dbReference type="EMBL" id="CAJVCH010214663">
    <property type="protein sequence ID" value="CAG7731535.1"/>
    <property type="molecule type" value="Genomic_DNA"/>
</dbReference>
<organism evidence="2 3">
    <name type="scientific">Allacma fusca</name>
    <dbReference type="NCBI Taxonomy" id="39272"/>
    <lineage>
        <taxon>Eukaryota</taxon>
        <taxon>Metazoa</taxon>
        <taxon>Ecdysozoa</taxon>
        <taxon>Arthropoda</taxon>
        <taxon>Hexapoda</taxon>
        <taxon>Collembola</taxon>
        <taxon>Symphypleona</taxon>
        <taxon>Sminthuridae</taxon>
        <taxon>Allacma</taxon>
    </lineage>
</organism>
<dbReference type="OrthoDB" id="8250201at2759"/>
<gene>
    <name evidence="2" type="ORF">AFUS01_LOCUS20118</name>
</gene>
<comment type="caution">
    <text evidence="2">The sequence shown here is derived from an EMBL/GenBank/DDBJ whole genome shotgun (WGS) entry which is preliminary data.</text>
</comment>
<name>A0A8J2K2B7_9HEXA</name>
<protein>
    <submittedName>
        <fullName evidence="2">Uncharacterized protein</fullName>
    </submittedName>
</protein>
<feature type="region of interest" description="Disordered" evidence="1">
    <location>
        <begin position="216"/>
        <end position="282"/>
    </location>
</feature>
<dbReference type="AlphaFoldDB" id="A0A8J2K2B7"/>
<evidence type="ECO:0000313" key="3">
    <source>
        <dbReference type="Proteomes" id="UP000708208"/>
    </source>
</evidence>
<evidence type="ECO:0000313" key="2">
    <source>
        <dbReference type="EMBL" id="CAG7731535.1"/>
    </source>
</evidence>
<dbReference type="Proteomes" id="UP000708208">
    <property type="component" value="Unassembled WGS sequence"/>
</dbReference>
<feature type="compositionally biased region" description="Basic residues" evidence="1">
    <location>
        <begin position="252"/>
        <end position="274"/>
    </location>
</feature>
<proteinExistence type="predicted"/>
<reference evidence="2" key="1">
    <citation type="submission" date="2021-06" db="EMBL/GenBank/DDBJ databases">
        <authorList>
            <person name="Hodson N. C."/>
            <person name="Mongue J. A."/>
            <person name="Jaron S. K."/>
        </authorList>
    </citation>
    <scope>NUCLEOTIDE SEQUENCE</scope>
</reference>